<feature type="region of interest" description="Disordered" evidence="1">
    <location>
        <begin position="36"/>
        <end position="60"/>
    </location>
</feature>
<proteinExistence type="predicted"/>
<feature type="compositionally biased region" description="Pro residues" evidence="1">
    <location>
        <begin position="44"/>
        <end position="59"/>
    </location>
</feature>
<evidence type="ECO:0000256" key="1">
    <source>
        <dbReference type="SAM" id="MobiDB-lite"/>
    </source>
</evidence>
<keyword evidence="3" id="KW-1185">Reference proteome</keyword>
<protein>
    <submittedName>
        <fullName evidence="2">Uncharacterized protein</fullName>
    </submittedName>
</protein>
<dbReference type="EMBL" id="BRXU01000029">
    <property type="protein sequence ID" value="GLC59644.1"/>
    <property type="molecule type" value="Genomic_DNA"/>
</dbReference>
<evidence type="ECO:0000313" key="2">
    <source>
        <dbReference type="EMBL" id="GLC59644.1"/>
    </source>
</evidence>
<accession>A0A9W6BWR6</accession>
<comment type="caution">
    <text evidence="2">The sequence shown here is derived from an EMBL/GenBank/DDBJ whole genome shotgun (WGS) entry which is preliminary data.</text>
</comment>
<organism evidence="2 3">
    <name type="scientific">Pleodorina starrii</name>
    <dbReference type="NCBI Taxonomy" id="330485"/>
    <lineage>
        <taxon>Eukaryota</taxon>
        <taxon>Viridiplantae</taxon>
        <taxon>Chlorophyta</taxon>
        <taxon>core chlorophytes</taxon>
        <taxon>Chlorophyceae</taxon>
        <taxon>CS clade</taxon>
        <taxon>Chlamydomonadales</taxon>
        <taxon>Volvocaceae</taxon>
        <taxon>Pleodorina</taxon>
    </lineage>
</organism>
<evidence type="ECO:0000313" key="3">
    <source>
        <dbReference type="Proteomes" id="UP001165080"/>
    </source>
</evidence>
<dbReference type="Proteomes" id="UP001165080">
    <property type="component" value="Unassembled WGS sequence"/>
</dbReference>
<name>A0A9W6BWR6_9CHLO</name>
<gene>
    <name evidence="2" type="primary">PLEST011638</name>
    <name evidence="2" type="ORF">PLESTB_001517400</name>
</gene>
<sequence>MMSHRVTVDWWPFGGRLKRGSVGSVGGFGSLDCCGSGSGSGSGAPPPPSPLSPSPPPPQSEAAWRILSGLLSVHARSTPVYDASVYGTYPAGCPACLPAGQKAFLGFYIPYTVLAGCLVAS</sequence>
<reference evidence="2 3" key="1">
    <citation type="journal article" date="2023" name="Commun. Biol.">
        <title>Reorganization of the ancestral sex-determining regions during the evolution of trioecy in Pleodorina starrii.</title>
        <authorList>
            <person name="Takahashi K."/>
            <person name="Suzuki S."/>
            <person name="Kawai-Toyooka H."/>
            <person name="Yamamoto K."/>
            <person name="Hamaji T."/>
            <person name="Ootsuki R."/>
            <person name="Yamaguchi H."/>
            <person name="Kawachi M."/>
            <person name="Higashiyama T."/>
            <person name="Nozaki H."/>
        </authorList>
    </citation>
    <scope>NUCLEOTIDE SEQUENCE [LARGE SCALE GENOMIC DNA]</scope>
    <source>
        <strain evidence="2 3">NIES-4479</strain>
    </source>
</reference>
<dbReference type="AlphaFoldDB" id="A0A9W6BWR6"/>